<evidence type="ECO:0000313" key="5">
    <source>
        <dbReference type="Proteomes" id="UP000326702"/>
    </source>
</evidence>
<protein>
    <submittedName>
        <fullName evidence="4">Uncharacterized protein</fullName>
    </submittedName>
</protein>
<dbReference type="Proteomes" id="UP000326702">
    <property type="component" value="Chromosome"/>
</dbReference>
<sequence>MLRTRSARRPLLALAALGTLLVLTLGGLGATAAQADPTGTAPTATSTVQPGDRPDSQEGSSFPWVRLVIIVAAAGLVTVAVIGARTRRAMNRPDGDRRPPADR</sequence>
<keyword evidence="2" id="KW-0812">Transmembrane</keyword>
<evidence type="ECO:0000256" key="1">
    <source>
        <dbReference type="SAM" id="MobiDB-lite"/>
    </source>
</evidence>
<dbReference type="InterPro" id="IPR006311">
    <property type="entry name" value="TAT_signal"/>
</dbReference>
<dbReference type="AlphaFoldDB" id="A0A5P9QE39"/>
<feature type="chain" id="PRO_5024817339" evidence="3">
    <location>
        <begin position="36"/>
        <end position="103"/>
    </location>
</feature>
<keyword evidence="2" id="KW-1133">Transmembrane helix</keyword>
<evidence type="ECO:0000313" key="4">
    <source>
        <dbReference type="EMBL" id="QFU99731.1"/>
    </source>
</evidence>
<evidence type="ECO:0000256" key="2">
    <source>
        <dbReference type="SAM" id="Phobius"/>
    </source>
</evidence>
<feature type="compositionally biased region" description="Polar residues" evidence="1">
    <location>
        <begin position="40"/>
        <end position="49"/>
    </location>
</feature>
<gene>
    <name evidence="4" type="ORF">KDY119_03266</name>
</gene>
<keyword evidence="5" id="KW-1185">Reference proteome</keyword>
<accession>A0A5P9QE39</accession>
<proteinExistence type="predicted"/>
<evidence type="ECO:0000256" key="3">
    <source>
        <dbReference type="SAM" id="SignalP"/>
    </source>
</evidence>
<dbReference type="PROSITE" id="PS51318">
    <property type="entry name" value="TAT"/>
    <property type="match status" value="1"/>
</dbReference>
<feature type="transmembrane region" description="Helical" evidence="2">
    <location>
        <begin position="64"/>
        <end position="84"/>
    </location>
</feature>
<feature type="signal peptide" evidence="3">
    <location>
        <begin position="1"/>
        <end position="35"/>
    </location>
</feature>
<dbReference type="KEGG" id="lxl:KDY119_03266"/>
<dbReference type="RefSeq" id="WP_036947540.1">
    <property type="nucleotide sequence ID" value="NZ_BAABIH010000016.1"/>
</dbReference>
<reference evidence="4 5" key="1">
    <citation type="submission" date="2019-10" db="EMBL/GenBank/DDBJ databases">
        <title>Genome sequence of Luteimicrobium xylanilyticum HY-24.</title>
        <authorList>
            <person name="Kim D.Y."/>
            <person name="Park H.-Y."/>
        </authorList>
    </citation>
    <scope>NUCLEOTIDE SEQUENCE [LARGE SCALE GENOMIC DNA]</scope>
    <source>
        <strain evidence="4 5">HY-24</strain>
    </source>
</reference>
<keyword evidence="3" id="KW-0732">Signal</keyword>
<name>A0A5P9QE39_9MICO</name>
<dbReference type="EMBL" id="CP045529">
    <property type="protein sequence ID" value="QFU99731.1"/>
    <property type="molecule type" value="Genomic_DNA"/>
</dbReference>
<organism evidence="4 5">
    <name type="scientific">Luteimicrobium xylanilyticum</name>
    <dbReference type="NCBI Taxonomy" id="1133546"/>
    <lineage>
        <taxon>Bacteria</taxon>
        <taxon>Bacillati</taxon>
        <taxon>Actinomycetota</taxon>
        <taxon>Actinomycetes</taxon>
        <taxon>Micrococcales</taxon>
        <taxon>Luteimicrobium</taxon>
    </lineage>
</organism>
<feature type="region of interest" description="Disordered" evidence="1">
    <location>
        <begin position="32"/>
        <end position="60"/>
    </location>
</feature>
<keyword evidence="2" id="KW-0472">Membrane</keyword>